<accession>A0AAD3ZYH9</accession>
<comment type="caution">
    <text evidence="1">The sequence shown here is derived from an EMBL/GenBank/DDBJ whole genome shotgun (WGS) entry which is preliminary data.</text>
</comment>
<gene>
    <name evidence="1" type="ORF">F6W70_13645</name>
</gene>
<evidence type="ECO:0000313" key="1">
    <source>
        <dbReference type="EMBL" id="KAB1883637.1"/>
    </source>
</evidence>
<organism evidence="1 2">
    <name type="scientific">Microbacterium maritypicum</name>
    <name type="common">Microbacterium liquefaciens</name>
    <dbReference type="NCBI Taxonomy" id="33918"/>
    <lineage>
        <taxon>Bacteria</taxon>
        <taxon>Bacillati</taxon>
        <taxon>Actinomycetota</taxon>
        <taxon>Actinomycetes</taxon>
        <taxon>Micrococcales</taxon>
        <taxon>Microbacteriaceae</taxon>
        <taxon>Microbacterium</taxon>
    </lineage>
</organism>
<proteinExistence type="predicted"/>
<name>A0AAD3ZYH9_MICMQ</name>
<evidence type="ECO:0000313" key="2">
    <source>
        <dbReference type="Proteomes" id="UP000436027"/>
    </source>
</evidence>
<dbReference type="EMBL" id="WAAQ01000002">
    <property type="protein sequence ID" value="KAB1883637.1"/>
    <property type="molecule type" value="Genomic_DNA"/>
</dbReference>
<dbReference type="AlphaFoldDB" id="A0AAD3ZYH9"/>
<dbReference type="Proteomes" id="UP000436027">
    <property type="component" value="Unassembled WGS sequence"/>
</dbReference>
<sequence>MPGFVIEYHRPSGDRRVTEFPGENGHREALQYRLALERERVDGNWEIASLNSQSLDMLQRTHRRYFQGRELLSA</sequence>
<protein>
    <submittedName>
        <fullName evidence="1">Uncharacterized protein</fullName>
    </submittedName>
</protein>
<reference evidence="1 2" key="1">
    <citation type="submission" date="2019-09" db="EMBL/GenBank/DDBJ databases">
        <title>Whole genome sequencing of Microbacterium maritypicum.</title>
        <authorList>
            <person name="Lenchi N."/>
        </authorList>
    </citation>
    <scope>NUCLEOTIDE SEQUENCE [LARGE SCALE GENOMIC DNA]</scope>
    <source>
        <strain evidence="1 2">DSM 12512</strain>
    </source>
</reference>